<feature type="transmembrane region" description="Helical" evidence="7">
    <location>
        <begin position="26"/>
        <end position="45"/>
    </location>
</feature>
<reference evidence="8" key="1">
    <citation type="submission" date="2018-05" db="EMBL/GenBank/DDBJ databases">
        <authorList>
            <person name="Lanie J.A."/>
            <person name="Ng W.-L."/>
            <person name="Kazmierczak K.M."/>
            <person name="Andrzejewski T.M."/>
            <person name="Davidsen T.M."/>
            <person name="Wayne K.J."/>
            <person name="Tettelin H."/>
            <person name="Glass J.I."/>
            <person name="Rusch D."/>
            <person name="Podicherti R."/>
            <person name="Tsui H.-C.T."/>
            <person name="Winkler M.E."/>
        </authorList>
    </citation>
    <scope>NUCLEOTIDE SEQUENCE</scope>
</reference>
<evidence type="ECO:0000256" key="2">
    <source>
        <dbReference type="ARBA" id="ARBA00010185"/>
    </source>
</evidence>
<comment type="subcellular location">
    <subcellularLocation>
        <location evidence="1">Membrane</location>
        <topology evidence="1">Multi-pass membrane protein</topology>
    </subcellularLocation>
</comment>
<evidence type="ECO:0000256" key="6">
    <source>
        <dbReference type="ARBA" id="ARBA00023136"/>
    </source>
</evidence>
<dbReference type="InterPro" id="IPR000374">
    <property type="entry name" value="PC_trans"/>
</dbReference>
<dbReference type="AlphaFoldDB" id="A0A381NTR6"/>
<evidence type="ECO:0000256" key="3">
    <source>
        <dbReference type="ARBA" id="ARBA00022679"/>
    </source>
</evidence>
<name>A0A381NTR6_9ZZZZ</name>
<keyword evidence="5 7" id="KW-1133">Transmembrane helix</keyword>
<dbReference type="GO" id="GO:0005886">
    <property type="term" value="C:plasma membrane"/>
    <property type="evidence" value="ECO:0007669"/>
    <property type="project" value="TreeGrafter"/>
</dbReference>
<dbReference type="PANTHER" id="PTHR43535:SF1">
    <property type="entry name" value="PHOSPHATIDATE CYTIDYLYLTRANSFERASE"/>
    <property type="match status" value="1"/>
</dbReference>
<protein>
    <recommendedName>
        <fullName evidence="9">Phosphatidate cytidylyltransferase</fullName>
    </recommendedName>
</protein>
<dbReference type="GO" id="GO:0016772">
    <property type="term" value="F:transferase activity, transferring phosphorus-containing groups"/>
    <property type="evidence" value="ECO:0007669"/>
    <property type="project" value="InterPro"/>
</dbReference>
<keyword evidence="3" id="KW-0808">Transferase</keyword>
<evidence type="ECO:0000256" key="7">
    <source>
        <dbReference type="SAM" id="Phobius"/>
    </source>
</evidence>
<dbReference type="Pfam" id="PF01148">
    <property type="entry name" value="CTP_transf_1"/>
    <property type="match status" value="1"/>
</dbReference>
<feature type="transmembrane region" description="Helical" evidence="7">
    <location>
        <begin position="51"/>
        <end position="71"/>
    </location>
</feature>
<evidence type="ECO:0000256" key="5">
    <source>
        <dbReference type="ARBA" id="ARBA00022989"/>
    </source>
</evidence>
<dbReference type="PROSITE" id="PS01315">
    <property type="entry name" value="CDS"/>
    <property type="match status" value="1"/>
</dbReference>
<keyword evidence="4 7" id="KW-0812">Transmembrane</keyword>
<accession>A0A381NTR6</accession>
<evidence type="ECO:0000313" key="8">
    <source>
        <dbReference type="EMBL" id="SUZ56873.1"/>
    </source>
</evidence>
<evidence type="ECO:0000256" key="1">
    <source>
        <dbReference type="ARBA" id="ARBA00004141"/>
    </source>
</evidence>
<evidence type="ECO:0000256" key="4">
    <source>
        <dbReference type="ARBA" id="ARBA00022692"/>
    </source>
</evidence>
<keyword evidence="6 7" id="KW-0472">Membrane</keyword>
<dbReference type="EMBL" id="UINC01000529">
    <property type="protein sequence ID" value="SUZ56873.1"/>
    <property type="molecule type" value="Genomic_DNA"/>
</dbReference>
<comment type="similarity">
    <text evidence="2">Belongs to the CDS family.</text>
</comment>
<organism evidence="8">
    <name type="scientific">marine metagenome</name>
    <dbReference type="NCBI Taxonomy" id="408172"/>
    <lineage>
        <taxon>unclassified sequences</taxon>
        <taxon>metagenomes</taxon>
        <taxon>ecological metagenomes</taxon>
    </lineage>
</organism>
<gene>
    <name evidence="8" type="ORF">METZ01_LOCUS9727</name>
</gene>
<proteinExistence type="inferred from homology"/>
<sequence>MAYLFGVNCGKNKIHQKYSPNKTWEGFAGGFLCCIIFSVFSFNYIHEIYPLWKTVLLGVFIPIFGLIGDLAQSKVKRAAGSKDSGILIPGHGGLYDRLDSTIGVAPFAMLIQII</sequence>
<evidence type="ECO:0008006" key="9">
    <source>
        <dbReference type="Google" id="ProtNLM"/>
    </source>
</evidence>
<dbReference type="PANTHER" id="PTHR43535">
    <property type="entry name" value="PHOSPHATIDATE CYTIDYLYLTRANSFERASE"/>
    <property type="match status" value="1"/>
</dbReference>